<dbReference type="InterPro" id="IPR036271">
    <property type="entry name" value="Tet_transcr_reg_TetR-rel_C_sf"/>
</dbReference>
<dbReference type="RefSeq" id="WP_204844408.1">
    <property type="nucleotide sequence ID" value="NZ_JAFBCL010000001.1"/>
</dbReference>
<feature type="domain" description="HTH tetR-type" evidence="3">
    <location>
        <begin position="6"/>
        <end position="66"/>
    </location>
</feature>
<evidence type="ECO:0000313" key="4">
    <source>
        <dbReference type="EMBL" id="MBM7813821.1"/>
    </source>
</evidence>
<evidence type="ECO:0000256" key="2">
    <source>
        <dbReference type="PROSITE-ProRule" id="PRU00335"/>
    </source>
</evidence>
<dbReference type="Pfam" id="PF00440">
    <property type="entry name" value="TetR_N"/>
    <property type="match status" value="1"/>
</dbReference>
<evidence type="ECO:0000313" key="5">
    <source>
        <dbReference type="Proteomes" id="UP001195724"/>
    </source>
</evidence>
<accession>A0ABS2SFI7</accession>
<protein>
    <submittedName>
        <fullName evidence="4">AcrR family transcriptional regulator</fullName>
    </submittedName>
</protein>
<feature type="DNA-binding region" description="H-T-H motif" evidence="2">
    <location>
        <begin position="29"/>
        <end position="48"/>
    </location>
</feature>
<organism evidence="4 5">
    <name type="scientific">Saccharothrix algeriensis</name>
    <dbReference type="NCBI Taxonomy" id="173560"/>
    <lineage>
        <taxon>Bacteria</taxon>
        <taxon>Bacillati</taxon>
        <taxon>Actinomycetota</taxon>
        <taxon>Actinomycetes</taxon>
        <taxon>Pseudonocardiales</taxon>
        <taxon>Pseudonocardiaceae</taxon>
        <taxon>Saccharothrix</taxon>
    </lineage>
</organism>
<dbReference type="PANTHER" id="PTHR30328:SF54">
    <property type="entry name" value="HTH-TYPE TRANSCRIPTIONAL REPRESSOR SCO4008"/>
    <property type="match status" value="1"/>
</dbReference>
<keyword evidence="1 2" id="KW-0238">DNA-binding</keyword>
<dbReference type="InterPro" id="IPR001647">
    <property type="entry name" value="HTH_TetR"/>
</dbReference>
<dbReference type="SUPFAM" id="SSF48498">
    <property type="entry name" value="Tetracyclin repressor-like, C-terminal domain"/>
    <property type="match status" value="1"/>
</dbReference>
<dbReference type="PROSITE" id="PS50977">
    <property type="entry name" value="HTH_TETR_2"/>
    <property type="match status" value="1"/>
</dbReference>
<evidence type="ECO:0000259" key="3">
    <source>
        <dbReference type="PROSITE" id="PS50977"/>
    </source>
</evidence>
<proteinExistence type="predicted"/>
<dbReference type="Proteomes" id="UP001195724">
    <property type="component" value="Unassembled WGS sequence"/>
</dbReference>
<dbReference type="InterPro" id="IPR009057">
    <property type="entry name" value="Homeodomain-like_sf"/>
</dbReference>
<dbReference type="PRINTS" id="PR00455">
    <property type="entry name" value="HTHTETR"/>
</dbReference>
<dbReference type="Gene3D" id="1.10.357.10">
    <property type="entry name" value="Tetracycline Repressor, domain 2"/>
    <property type="match status" value="1"/>
</dbReference>
<dbReference type="SUPFAM" id="SSF46689">
    <property type="entry name" value="Homeodomain-like"/>
    <property type="match status" value="1"/>
</dbReference>
<gene>
    <name evidence="4" type="ORF">JOE68_004686</name>
</gene>
<evidence type="ECO:0000256" key="1">
    <source>
        <dbReference type="ARBA" id="ARBA00023125"/>
    </source>
</evidence>
<keyword evidence="5" id="KW-1185">Reference proteome</keyword>
<name>A0ABS2SFI7_9PSEU</name>
<dbReference type="EMBL" id="JAFBCL010000001">
    <property type="protein sequence ID" value="MBM7813821.1"/>
    <property type="molecule type" value="Genomic_DNA"/>
</dbReference>
<comment type="caution">
    <text evidence="4">The sequence shown here is derived from an EMBL/GenBank/DDBJ whole genome shotgun (WGS) entry which is preliminary data.</text>
</comment>
<dbReference type="PANTHER" id="PTHR30328">
    <property type="entry name" value="TRANSCRIPTIONAL REPRESSOR"/>
    <property type="match status" value="1"/>
</dbReference>
<dbReference type="InterPro" id="IPR050109">
    <property type="entry name" value="HTH-type_TetR-like_transc_reg"/>
</dbReference>
<dbReference type="Pfam" id="PF17926">
    <property type="entry name" value="TetR_C_21"/>
    <property type="match status" value="1"/>
</dbReference>
<reference evidence="4 5" key="1">
    <citation type="submission" date="2021-01" db="EMBL/GenBank/DDBJ databases">
        <title>Sequencing the genomes of 1000 actinobacteria strains.</title>
        <authorList>
            <person name="Klenk H.-P."/>
        </authorList>
    </citation>
    <scope>NUCLEOTIDE SEQUENCE [LARGE SCALE GENOMIC DNA]</scope>
    <source>
        <strain evidence="4 5">DSM 44581</strain>
    </source>
</reference>
<sequence length="184" mass="19748">MVRDADATRQRLLDAALAEFAEHGIAGARVDRIAAQAESNKAQIYHYFGGKAQLFDAVYGSIVRRVVEATPITTDDLPGYAAGLARLYDVHPEVMRLAVWHRLEPGGPGADPVGAEATSRNVAQIARAQAAGALPAHFPPAVLLGLVQHIAATWTEVNPEFPCALPDAEQRYAYVADAVRKLIT</sequence>
<dbReference type="InterPro" id="IPR041467">
    <property type="entry name" value="Sco4008_C"/>
</dbReference>